<keyword evidence="3 8" id="KW-0479">Metal-binding</keyword>
<dbReference type="Pfam" id="PF00245">
    <property type="entry name" value="Alk_phosphatase"/>
    <property type="match status" value="2"/>
</dbReference>
<dbReference type="SUPFAM" id="SSF53649">
    <property type="entry name" value="Alkaline phosphatase-like"/>
    <property type="match status" value="1"/>
</dbReference>
<feature type="binding site" evidence="8">
    <location>
        <position position="500"/>
    </location>
    <ligand>
        <name>Zn(2+)</name>
        <dbReference type="ChEBI" id="CHEBI:29105"/>
        <label>2</label>
    </ligand>
</feature>
<dbReference type="PATRIC" id="fig|167964.4.peg.829"/>
<dbReference type="SMART" id="SM00098">
    <property type="entry name" value="alkPPc"/>
    <property type="match status" value="1"/>
</dbReference>
<dbReference type="InterPro" id="IPR018299">
    <property type="entry name" value="Alkaline_phosphatase_AS"/>
</dbReference>
<dbReference type="PROSITE" id="PS00123">
    <property type="entry name" value="ALKALINE_PHOSPHATASE"/>
    <property type="match status" value="1"/>
</dbReference>
<evidence type="ECO:0000256" key="6">
    <source>
        <dbReference type="ARBA" id="ARBA00022842"/>
    </source>
</evidence>
<feature type="binding site" evidence="8">
    <location>
        <position position="292"/>
    </location>
    <ligand>
        <name>Zn(2+)</name>
        <dbReference type="ChEBI" id="CHEBI:29105"/>
        <label>2</label>
    </ligand>
</feature>
<evidence type="ECO:0000256" key="7">
    <source>
        <dbReference type="PIRSR" id="PIRSR601952-1"/>
    </source>
</evidence>
<evidence type="ECO:0000256" key="1">
    <source>
        <dbReference type="ARBA" id="ARBA00005984"/>
    </source>
</evidence>
<dbReference type="AlphaFoldDB" id="A0A117LH02"/>
<comment type="similarity">
    <text evidence="1 9">Belongs to the alkaline phosphatase family.</text>
</comment>
<evidence type="ECO:0000256" key="3">
    <source>
        <dbReference type="ARBA" id="ARBA00022723"/>
    </source>
</evidence>
<comment type="caution">
    <text evidence="10">The sequence shown here is derived from an EMBL/GenBank/DDBJ whole genome shotgun (WGS) entry which is preliminary data.</text>
</comment>
<organism evidence="10 11">
    <name type="scientific">Anaerolinea thermophila</name>
    <dbReference type="NCBI Taxonomy" id="167964"/>
    <lineage>
        <taxon>Bacteria</taxon>
        <taxon>Bacillati</taxon>
        <taxon>Chloroflexota</taxon>
        <taxon>Anaerolineae</taxon>
        <taxon>Anaerolineales</taxon>
        <taxon>Anaerolineaceae</taxon>
        <taxon>Anaerolinea</taxon>
    </lineage>
</organism>
<dbReference type="Gene3D" id="3.40.720.10">
    <property type="entry name" value="Alkaline Phosphatase, subunit A"/>
    <property type="match status" value="2"/>
</dbReference>
<feature type="binding site" evidence="8">
    <location>
        <position position="55"/>
    </location>
    <ligand>
        <name>Mg(2+)</name>
        <dbReference type="ChEBI" id="CHEBI:18420"/>
    </ligand>
</feature>
<dbReference type="PRINTS" id="PR00113">
    <property type="entry name" value="ALKPHPHTASE"/>
</dbReference>
<proteinExistence type="inferred from homology"/>
<dbReference type="InterPro" id="IPR017850">
    <property type="entry name" value="Alkaline_phosphatase_core_sf"/>
</dbReference>
<evidence type="ECO:0000313" key="10">
    <source>
        <dbReference type="EMBL" id="KUK46738.1"/>
    </source>
</evidence>
<evidence type="ECO:0000256" key="9">
    <source>
        <dbReference type="RuleBase" id="RU003946"/>
    </source>
</evidence>
<reference evidence="10 11" key="1">
    <citation type="journal article" date="2015" name="MBio">
        <title>Genome-Resolved Metagenomic Analysis Reveals Roles for Candidate Phyla and Other Microbial Community Members in Biogeochemical Transformations in Oil Reservoirs.</title>
        <authorList>
            <person name="Hu P."/>
            <person name="Tom L."/>
            <person name="Singh A."/>
            <person name="Thomas B.C."/>
            <person name="Baker B.J."/>
            <person name="Piceno Y.M."/>
            <person name="Andersen G.L."/>
            <person name="Banfield J.F."/>
        </authorList>
    </citation>
    <scope>NUCLEOTIDE SEQUENCE [LARGE SCALE GENOMIC DNA]</scope>
    <source>
        <strain evidence="10">46_16</strain>
    </source>
</reference>
<evidence type="ECO:0000256" key="5">
    <source>
        <dbReference type="ARBA" id="ARBA00022833"/>
    </source>
</evidence>
<protein>
    <submittedName>
        <fullName evidence="10">Alkaline phosphatase</fullName>
    </submittedName>
</protein>
<evidence type="ECO:0000313" key="11">
    <source>
        <dbReference type="Proteomes" id="UP000064249"/>
    </source>
</evidence>
<gene>
    <name evidence="10" type="ORF">XD73_0404</name>
</gene>
<keyword evidence="4" id="KW-0378">Hydrolase</keyword>
<dbReference type="GO" id="GO:0046872">
    <property type="term" value="F:metal ion binding"/>
    <property type="evidence" value="ECO:0007669"/>
    <property type="project" value="UniProtKB-KW"/>
</dbReference>
<feature type="binding site" evidence="8">
    <location>
        <position position="336"/>
    </location>
    <ligand>
        <name>Zn(2+)</name>
        <dbReference type="ChEBI" id="CHEBI:29105"/>
        <label>2</label>
    </ligand>
</feature>
<dbReference type="InterPro" id="IPR001952">
    <property type="entry name" value="Alkaline_phosphatase"/>
</dbReference>
<name>A0A117LH02_9CHLR</name>
<keyword evidence="5 8" id="KW-0862">Zinc</keyword>
<dbReference type="GO" id="GO:0004035">
    <property type="term" value="F:alkaline phosphatase activity"/>
    <property type="evidence" value="ECO:0007669"/>
    <property type="project" value="TreeGrafter"/>
</dbReference>
<sequence length="536" mass="58591">MSKKTFISTILLFIIFALFTTAWVSRSPEQQSIEENDTYLQMDGNAKYVFLFIGDGMGVAQRNAAELYKANVSNPEGRPEDTDLLMNTFPAQGMNTTYDLTSVIPDSASTATAISSGYKTASGVIGMDPEGTTSYEYITEVAKQNGWKVGIISSVSIDHATPAAFYSHQPSRRLMYEINVDLANSDFDYFAGGQMKSKNKKDADGNPLPNAMGLAVANGFTVAYGRDDFDSLKASDGKVIAVDDVVDGDAAMYYTIDQTKDYITLAEFVEKGIELLENPTGFVMVVEGGKIDWACHANDAAASILDTLAFDDAIAVAYEFYEQHPDETLIVVTGDHETGGLTIGFAGTGYSTYFNRIQNQEMSYIEFGKKLEEFKQEYGADADFENVLPLVEEAFGMYVIPAEEKEVLLKAIEEGALEGASEEAVAAAAAAETELYNSMALTDMEIDVLEQAFEQSMLGIEERASDDYTYLLYGGYDPLTIKLTTILNQKSGLGWTSYSHTGTPVQTSAIGVNAELFNGYYDQTDIHDKIMQITGF</sequence>
<keyword evidence="2" id="KW-0597">Phosphoprotein</keyword>
<accession>A0A117LH02</accession>
<dbReference type="PANTHER" id="PTHR11596:SF5">
    <property type="entry name" value="ALKALINE PHOSPHATASE"/>
    <property type="match status" value="1"/>
</dbReference>
<feature type="binding site" evidence="8">
    <location>
        <position position="161"/>
    </location>
    <ligand>
        <name>Mg(2+)</name>
        <dbReference type="ChEBI" id="CHEBI:18420"/>
    </ligand>
</feature>
<feature type="binding site" evidence="8">
    <location>
        <position position="287"/>
    </location>
    <ligand>
        <name>Mg(2+)</name>
        <dbReference type="ChEBI" id="CHEBI:18420"/>
    </ligand>
</feature>
<dbReference type="Gene3D" id="1.10.60.40">
    <property type="match status" value="1"/>
</dbReference>
<feature type="binding site" evidence="8">
    <location>
        <position position="159"/>
    </location>
    <ligand>
        <name>Mg(2+)</name>
        <dbReference type="ChEBI" id="CHEBI:18420"/>
    </ligand>
</feature>
<feature type="binding site" evidence="8">
    <location>
        <position position="55"/>
    </location>
    <ligand>
        <name>Zn(2+)</name>
        <dbReference type="ChEBI" id="CHEBI:29105"/>
        <label>2</label>
    </ligand>
</feature>
<evidence type="ECO:0000256" key="4">
    <source>
        <dbReference type="ARBA" id="ARBA00022801"/>
    </source>
</evidence>
<dbReference type="PANTHER" id="PTHR11596">
    <property type="entry name" value="ALKALINE PHOSPHATASE"/>
    <property type="match status" value="1"/>
</dbReference>
<feature type="binding site" evidence="8">
    <location>
        <position position="296"/>
    </location>
    <ligand>
        <name>Zn(2+)</name>
        <dbReference type="ChEBI" id="CHEBI:29105"/>
        <label>2</label>
    </ligand>
</feature>
<dbReference type="CDD" id="cd16012">
    <property type="entry name" value="ALP"/>
    <property type="match status" value="1"/>
</dbReference>
<comment type="cofactor">
    <cofactor evidence="8">
        <name>Zn(2+)</name>
        <dbReference type="ChEBI" id="CHEBI:29105"/>
    </cofactor>
    <text evidence="8">Binds 2 Zn(2+) ions.</text>
</comment>
<feature type="active site" description="Phosphoserine intermediate" evidence="7">
    <location>
        <position position="107"/>
    </location>
</feature>
<feature type="binding site" evidence="8">
    <location>
        <position position="335"/>
    </location>
    <ligand>
        <name>Zn(2+)</name>
        <dbReference type="ChEBI" id="CHEBI:29105"/>
        <label>2</label>
    </ligand>
</feature>
<dbReference type="EMBL" id="LGFU01000010">
    <property type="protein sequence ID" value="KUK46738.1"/>
    <property type="molecule type" value="Genomic_DNA"/>
</dbReference>
<evidence type="ECO:0000256" key="2">
    <source>
        <dbReference type="ARBA" id="ARBA00022553"/>
    </source>
</evidence>
<keyword evidence="6 8" id="KW-0460">Magnesium</keyword>
<dbReference type="Proteomes" id="UP000064249">
    <property type="component" value="Unassembled WGS sequence"/>
</dbReference>
<evidence type="ECO:0000256" key="8">
    <source>
        <dbReference type="PIRSR" id="PIRSR601952-2"/>
    </source>
</evidence>
<comment type="cofactor">
    <cofactor evidence="8">
        <name>Mg(2+)</name>
        <dbReference type="ChEBI" id="CHEBI:18420"/>
    </cofactor>
    <text evidence="8">Binds 1 Mg(2+) ion.</text>
</comment>